<dbReference type="InterPro" id="IPR017871">
    <property type="entry name" value="ABC_transporter-like_CS"/>
</dbReference>
<dbReference type="GO" id="GO:0016887">
    <property type="term" value="F:ATP hydrolysis activity"/>
    <property type="evidence" value="ECO:0007669"/>
    <property type="project" value="InterPro"/>
</dbReference>
<dbReference type="Proteomes" id="UP000050833">
    <property type="component" value="Unassembled WGS sequence"/>
</dbReference>
<dbReference type="SMART" id="SM00382">
    <property type="entry name" value="AAA"/>
    <property type="match status" value="1"/>
</dbReference>
<evidence type="ECO:0000256" key="2">
    <source>
        <dbReference type="ARBA" id="ARBA00022448"/>
    </source>
</evidence>
<dbReference type="Gene3D" id="3.40.50.300">
    <property type="entry name" value="P-loop containing nucleotide triphosphate hydrolases"/>
    <property type="match status" value="1"/>
</dbReference>
<keyword evidence="2" id="KW-0813">Transport</keyword>
<evidence type="ECO:0000256" key="1">
    <source>
        <dbReference type="ARBA" id="ARBA00004651"/>
    </source>
</evidence>
<dbReference type="InterPro" id="IPR003439">
    <property type="entry name" value="ABC_transporter-like_ATP-bd"/>
</dbReference>
<dbReference type="InterPro" id="IPR003593">
    <property type="entry name" value="AAA+_ATPase"/>
</dbReference>
<reference evidence="11 12" key="1">
    <citation type="submission" date="2015-10" db="EMBL/GenBank/DDBJ databases">
        <title>Butyribacter intestini gen. nov., sp. nov., a butyric acid-producing bacterium of the family Lachnospiraceae isolated from the human faeces.</title>
        <authorList>
            <person name="Zou Y."/>
            <person name="Xue W."/>
            <person name="Luo G."/>
            <person name="Lv M."/>
        </authorList>
    </citation>
    <scope>NUCLEOTIDE SEQUENCE [LARGE SCALE GENOMIC DNA]</scope>
    <source>
        <strain evidence="11 12">TF01-11</strain>
    </source>
</reference>
<comment type="caution">
    <text evidence="11">The sequence shown here is derived from an EMBL/GenBank/DDBJ whole genome shotgun (WGS) entry which is preliminary data.</text>
</comment>
<dbReference type="Pfam" id="PF00005">
    <property type="entry name" value="ABC_tran"/>
    <property type="match status" value="1"/>
</dbReference>
<dbReference type="InterPro" id="IPR039421">
    <property type="entry name" value="Type_1_exporter"/>
</dbReference>
<dbReference type="PROSITE" id="PS50893">
    <property type="entry name" value="ABC_TRANSPORTER_2"/>
    <property type="match status" value="1"/>
</dbReference>
<keyword evidence="7 8" id="KW-0472">Membrane</keyword>
<dbReference type="InterPro" id="IPR036640">
    <property type="entry name" value="ABC1_TM_sf"/>
</dbReference>
<dbReference type="Gene3D" id="1.20.1560.10">
    <property type="entry name" value="ABC transporter type 1, transmembrane domain"/>
    <property type="match status" value="1"/>
</dbReference>
<evidence type="ECO:0000256" key="5">
    <source>
        <dbReference type="ARBA" id="ARBA00022840"/>
    </source>
</evidence>
<dbReference type="FunFam" id="3.40.50.300:FF:000287">
    <property type="entry name" value="Multidrug ABC transporter ATP-binding protein"/>
    <property type="match status" value="1"/>
</dbReference>
<dbReference type="AlphaFoldDB" id="A0AAW3JQ79"/>
<dbReference type="PROSITE" id="PS00211">
    <property type="entry name" value="ABC_TRANSPORTER_1"/>
    <property type="match status" value="1"/>
</dbReference>
<feature type="transmembrane region" description="Helical" evidence="8">
    <location>
        <begin position="151"/>
        <end position="170"/>
    </location>
</feature>
<dbReference type="PROSITE" id="PS50929">
    <property type="entry name" value="ABC_TM1F"/>
    <property type="match status" value="1"/>
</dbReference>
<sequence>MAKRNTYFEDEVVHKKIDIKQFGRILKYIMPYKHIFIIVCVLMLVSACTALLPPMLLRYVINDVVVEKSMAKLFYVVCGLVFLAATDIGLTYAQQRMMGQMGHSVIADMRKDIFYKLQELPFEYFDNRPDGKIVVRVTDYINDLANFFTNYVVMFLVYLVKIVIVTIFMLSLSPELTIIVVCTVVPMMALVFLLRYKIRRRFAWHRAKLSNRSAFLIETIMGEKIVKNYNRVEKNKSIYEDLHNQSVNVWWGIVKLNNLNTPIVEIFWNIGTLCLYGVALYLILNGSSQVDAGTVVAFISYMGLFSGPLTQIAIIIQQMAQVSSNLEQVFDTIDYEVQIKDEEGDVSLDNVKGQVDFDNMTFSYEDDINILENMNLHVKPGETIALVGPTGAGKTTIINLITRFYDVTGGSVKIDGNDVRKVTLESLREEVGVLMQDPFIFKGTVMENIRYGRLDATDEECIAAAKYIYADEFIGRLPHGYDEELEERGEGLSAGEKQLISFARIILKNPSVIILDEATSSIDTETENMIQKALDVILSEKTAFIVAHRLSTIRNADRILYIADKGIAEEGNHRELMEKRGLYYQLNSSNYIK</sequence>
<keyword evidence="4" id="KW-0547">Nucleotide-binding</keyword>
<evidence type="ECO:0000256" key="7">
    <source>
        <dbReference type="ARBA" id="ARBA00023136"/>
    </source>
</evidence>
<dbReference type="GO" id="GO:0005886">
    <property type="term" value="C:plasma membrane"/>
    <property type="evidence" value="ECO:0007669"/>
    <property type="project" value="UniProtKB-SubCell"/>
</dbReference>
<accession>A0AAW3JQ79</accession>
<dbReference type="RefSeq" id="WP_055944026.1">
    <property type="nucleotide sequence ID" value="NZ_JAQDCV010000002.1"/>
</dbReference>
<feature type="domain" description="ABC transmembrane type-1" evidence="10">
    <location>
        <begin position="37"/>
        <end position="321"/>
    </location>
</feature>
<evidence type="ECO:0000313" key="12">
    <source>
        <dbReference type="Proteomes" id="UP000050833"/>
    </source>
</evidence>
<dbReference type="PANTHER" id="PTHR24221:SF436">
    <property type="entry name" value="LMO0107 PROTEIN"/>
    <property type="match status" value="1"/>
</dbReference>
<feature type="transmembrane region" description="Helical" evidence="8">
    <location>
        <begin position="35"/>
        <end position="61"/>
    </location>
</feature>
<evidence type="ECO:0000259" key="10">
    <source>
        <dbReference type="PROSITE" id="PS50929"/>
    </source>
</evidence>
<dbReference type="PANTHER" id="PTHR24221">
    <property type="entry name" value="ATP-BINDING CASSETTE SUB-FAMILY B"/>
    <property type="match status" value="1"/>
</dbReference>
<dbReference type="SUPFAM" id="SSF52540">
    <property type="entry name" value="P-loop containing nucleoside triphosphate hydrolases"/>
    <property type="match status" value="1"/>
</dbReference>
<evidence type="ECO:0000256" key="3">
    <source>
        <dbReference type="ARBA" id="ARBA00022692"/>
    </source>
</evidence>
<dbReference type="GO" id="GO:0005524">
    <property type="term" value="F:ATP binding"/>
    <property type="evidence" value="ECO:0007669"/>
    <property type="project" value="UniProtKB-KW"/>
</dbReference>
<dbReference type="EMBL" id="LLKB01000005">
    <property type="protein sequence ID" value="KQC84853.1"/>
    <property type="molecule type" value="Genomic_DNA"/>
</dbReference>
<dbReference type="InterPro" id="IPR011527">
    <property type="entry name" value="ABC1_TM_dom"/>
</dbReference>
<keyword evidence="3 8" id="KW-0812">Transmembrane</keyword>
<evidence type="ECO:0000259" key="9">
    <source>
        <dbReference type="PROSITE" id="PS50893"/>
    </source>
</evidence>
<feature type="transmembrane region" description="Helical" evidence="8">
    <location>
        <begin position="176"/>
        <end position="196"/>
    </location>
</feature>
<evidence type="ECO:0000313" key="11">
    <source>
        <dbReference type="EMBL" id="KQC84853.1"/>
    </source>
</evidence>
<feature type="domain" description="ABC transporter" evidence="9">
    <location>
        <begin position="355"/>
        <end position="589"/>
    </location>
</feature>
<name>A0AAW3JQ79_9FIRM</name>
<organism evidence="11 12">
    <name type="scientific">Butyribacter intestini</name>
    <dbReference type="NCBI Taxonomy" id="1703332"/>
    <lineage>
        <taxon>Bacteria</taxon>
        <taxon>Bacillati</taxon>
        <taxon>Bacillota</taxon>
        <taxon>Clostridia</taxon>
        <taxon>Lachnospirales</taxon>
        <taxon>Lachnospiraceae</taxon>
        <taxon>Butyribacter</taxon>
    </lineage>
</organism>
<comment type="subcellular location">
    <subcellularLocation>
        <location evidence="1">Cell membrane</location>
        <topology evidence="1">Multi-pass membrane protein</topology>
    </subcellularLocation>
</comment>
<feature type="transmembrane region" description="Helical" evidence="8">
    <location>
        <begin position="73"/>
        <end position="93"/>
    </location>
</feature>
<feature type="transmembrane region" description="Helical" evidence="8">
    <location>
        <begin position="266"/>
        <end position="284"/>
    </location>
</feature>
<feature type="transmembrane region" description="Helical" evidence="8">
    <location>
        <begin position="296"/>
        <end position="316"/>
    </location>
</feature>
<protein>
    <submittedName>
        <fullName evidence="11">Multidrug ABC transporter ATP-binding protein</fullName>
    </submittedName>
</protein>
<gene>
    <name evidence="11" type="ORF">APZ18_09005</name>
</gene>
<dbReference type="GO" id="GO:0140359">
    <property type="term" value="F:ABC-type transporter activity"/>
    <property type="evidence" value="ECO:0007669"/>
    <property type="project" value="InterPro"/>
</dbReference>
<evidence type="ECO:0000256" key="4">
    <source>
        <dbReference type="ARBA" id="ARBA00022741"/>
    </source>
</evidence>
<evidence type="ECO:0000256" key="6">
    <source>
        <dbReference type="ARBA" id="ARBA00022989"/>
    </source>
</evidence>
<evidence type="ECO:0000256" key="8">
    <source>
        <dbReference type="SAM" id="Phobius"/>
    </source>
</evidence>
<dbReference type="Pfam" id="PF00664">
    <property type="entry name" value="ABC_membrane"/>
    <property type="match status" value="1"/>
</dbReference>
<dbReference type="InterPro" id="IPR027417">
    <property type="entry name" value="P-loop_NTPase"/>
</dbReference>
<proteinExistence type="predicted"/>
<keyword evidence="12" id="KW-1185">Reference proteome</keyword>
<keyword evidence="6 8" id="KW-1133">Transmembrane helix</keyword>
<dbReference type="SUPFAM" id="SSF90123">
    <property type="entry name" value="ABC transporter transmembrane region"/>
    <property type="match status" value="1"/>
</dbReference>
<keyword evidence="5 11" id="KW-0067">ATP-binding</keyword>